<dbReference type="EMBL" id="PYMP01000023">
    <property type="protein sequence ID" value="PSU47776.1"/>
    <property type="molecule type" value="Genomic_DNA"/>
</dbReference>
<protein>
    <recommendedName>
        <fullName evidence="1">Glycosyltransferase 2-like domain-containing protein</fullName>
    </recommendedName>
</protein>
<dbReference type="AlphaFoldDB" id="A0A2T3JFT0"/>
<dbReference type="GO" id="GO:0016758">
    <property type="term" value="F:hexosyltransferase activity"/>
    <property type="evidence" value="ECO:0007669"/>
    <property type="project" value="UniProtKB-ARBA"/>
</dbReference>
<dbReference type="InterPro" id="IPR029044">
    <property type="entry name" value="Nucleotide-diphossugar_trans"/>
</dbReference>
<dbReference type="CDD" id="cd00761">
    <property type="entry name" value="Glyco_tranf_GTA_type"/>
    <property type="match status" value="1"/>
</dbReference>
<gene>
    <name evidence="3" type="ORF">C9J18_18295</name>
    <name evidence="2" type="ORF">CTM96_20275</name>
</gene>
<dbReference type="RefSeq" id="WP_107305805.1">
    <property type="nucleotide sequence ID" value="NZ_PYMO01000035.1"/>
</dbReference>
<organism evidence="3 5">
    <name type="scientific">Photobacterium phosphoreum</name>
    <dbReference type="NCBI Taxonomy" id="659"/>
    <lineage>
        <taxon>Bacteria</taxon>
        <taxon>Pseudomonadati</taxon>
        <taxon>Pseudomonadota</taxon>
        <taxon>Gammaproteobacteria</taxon>
        <taxon>Vibrionales</taxon>
        <taxon>Vibrionaceae</taxon>
        <taxon>Photobacterium</taxon>
    </lineage>
</organism>
<evidence type="ECO:0000313" key="5">
    <source>
        <dbReference type="Proteomes" id="UP000241618"/>
    </source>
</evidence>
<dbReference type="PANTHER" id="PTHR22916">
    <property type="entry name" value="GLYCOSYLTRANSFERASE"/>
    <property type="match status" value="1"/>
</dbReference>
<dbReference type="Proteomes" id="UP000241405">
    <property type="component" value="Unassembled WGS sequence"/>
</dbReference>
<reference evidence="4 5" key="1">
    <citation type="submission" date="2018-03" db="EMBL/GenBank/DDBJ databases">
        <title>Whole genome sequencing of Histamine producing bacteria.</title>
        <authorList>
            <person name="Butler K."/>
        </authorList>
    </citation>
    <scope>NUCLEOTIDE SEQUENCE [LARGE SCALE GENOMIC DNA]</scope>
    <source>
        <strain evidence="3 5">FS-6.1</strain>
        <strain evidence="2 4">FS-6.2</strain>
    </source>
</reference>
<dbReference type="EMBL" id="PYMO01000035">
    <property type="protein sequence ID" value="PSU20043.1"/>
    <property type="molecule type" value="Genomic_DNA"/>
</dbReference>
<evidence type="ECO:0000313" key="3">
    <source>
        <dbReference type="EMBL" id="PSU47776.1"/>
    </source>
</evidence>
<dbReference type="Pfam" id="PF00535">
    <property type="entry name" value="Glycos_transf_2"/>
    <property type="match status" value="1"/>
</dbReference>
<evidence type="ECO:0000313" key="2">
    <source>
        <dbReference type="EMBL" id="PSU20043.1"/>
    </source>
</evidence>
<dbReference type="PANTHER" id="PTHR22916:SF3">
    <property type="entry name" value="UDP-GLCNAC:BETAGAL BETA-1,3-N-ACETYLGLUCOSAMINYLTRANSFERASE-LIKE PROTEIN 1"/>
    <property type="match status" value="1"/>
</dbReference>
<keyword evidence="4" id="KW-1185">Reference proteome</keyword>
<dbReference type="InterPro" id="IPR001173">
    <property type="entry name" value="Glyco_trans_2-like"/>
</dbReference>
<dbReference type="Gene3D" id="3.90.550.10">
    <property type="entry name" value="Spore Coat Polysaccharide Biosynthesis Protein SpsA, Chain A"/>
    <property type="match status" value="1"/>
</dbReference>
<proteinExistence type="predicted"/>
<name>A0A2T3JFT0_PHOPO</name>
<evidence type="ECO:0000313" key="4">
    <source>
        <dbReference type="Proteomes" id="UP000241405"/>
    </source>
</evidence>
<accession>A0A2T3JFT0</accession>
<dbReference type="SUPFAM" id="SSF53448">
    <property type="entry name" value="Nucleotide-diphospho-sugar transferases"/>
    <property type="match status" value="1"/>
</dbReference>
<feature type="domain" description="Glycosyltransferase 2-like" evidence="1">
    <location>
        <begin position="6"/>
        <end position="160"/>
    </location>
</feature>
<dbReference type="Proteomes" id="UP000241618">
    <property type="component" value="Unassembled WGS sequence"/>
</dbReference>
<sequence>MLKILSIIIPVYNVELYLDECLKSVFEQVTDEVEVIIINDGSTDNSYEIVKNYQSKYQFQYVYQENKGISVARNNGIKESKGKYISFLDSDDILADNIIPNIINEIKTSQCDLYKFKYIKFNDGEKVNKNIEDYGNISNVSSKYELIKDNSFYCWSYIFKKTLFNNIEFDCGRYFEDQLIIPIIIFNATTYKMMNQVIVYYRKRNRSITNTISLSHVDDALFGLYRYSKEYKKENIYFSKILAEQYISFLSKCARADHLDHLYIKNMIKEANKLISIDMMIKSKVIKSIIYKLFTKIVFYRLIHVTKKDYC</sequence>
<comment type="caution">
    <text evidence="3">The sequence shown here is derived from an EMBL/GenBank/DDBJ whole genome shotgun (WGS) entry which is preliminary data.</text>
</comment>
<evidence type="ECO:0000259" key="1">
    <source>
        <dbReference type="Pfam" id="PF00535"/>
    </source>
</evidence>